<comment type="subcellular location">
    <subcellularLocation>
        <location evidence="1">Cell membrane</location>
        <topology evidence="1">Multi-pass membrane protein</topology>
    </subcellularLocation>
</comment>
<feature type="transmembrane region" description="Helical" evidence="7">
    <location>
        <begin position="6"/>
        <end position="28"/>
    </location>
</feature>
<feature type="transmembrane region" description="Helical" evidence="7">
    <location>
        <begin position="215"/>
        <end position="233"/>
    </location>
</feature>
<dbReference type="Proteomes" id="UP001147700">
    <property type="component" value="Unassembled WGS sequence"/>
</dbReference>
<protein>
    <submittedName>
        <fullName evidence="8">Undecaprenyl/decaprenyl-phosphate alpha-N-acetylglucosaminyl 1-phosphate transferase</fullName>
    </submittedName>
</protein>
<keyword evidence="3 8" id="KW-0808">Transferase</keyword>
<evidence type="ECO:0000256" key="7">
    <source>
        <dbReference type="SAM" id="Phobius"/>
    </source>
</evidence>
<dbReference type="CDD" id="cd06853">
    <property type="entry name" value="GT_WecA_like"/>
    <property type="match status" value="1"/>
</dbReference>
<evidence type="ECO:0000256" key="5">
    <source>
        <dbReference type="ARBA" id="ARBA00022989"/>
    </source>
</evidence>
<proteinExistence type="predicted"/>
<feature type="transmembrane region" description="Helical" evidence="7">
    <location>
        <begin position="104"/>
        <end position="125"/>
    </location>
</feature>
<keyword evidence="5 7" id="KW-1133">Transmembrane helix</keyword>
<dbReference type="PANTHER" id="PTHR22926">
    <property type="entry name" value="PHOSPHO-N-ACETYLMURAMOYL-PENTAPEPTIDE-TRANSFERASE"/>
    <property type="match status" value="1"/>
</dbReference>
<keyword evidence="9" id="KW-1185">Reference proteome</keyword>
<evidence type="ECO:0000256" key="2">
    <source>
        <dbReference type="ARBA" id="ARBA00022475"/>
    </source>
</evidence>
<feature type="transmembrane region" description="Helical" evidence="7">
    <location>
        <begin position="76"/>
        <end position="92"/>
    </location>
</feature>
<gene>
    <name evidence="8" type="ORF">OJ962_22310</name>
</gene>
<keyword evidence="4 7" id="KW-0812">Transmembrane</keyword>
<evidence type="ECO:0000256" key="3">
    <source>
        <dbReference type="ARBA" id="ARBA00022679"/>
    </source>
</evidence>
<feature type="transmembrane region" description="Helical" evidence="7">
    <location>
        <begin position="162"/>
        <end position="179"/>
    </location>
</feature>
<keyword evidence="2" id="KW-1003">Cell membrane</keyword>
<sequence>MAATMVMEAVLAALVAFAVATALTPLAARFARRIGAVDQQKEIGLAKRATPLLGGLAILGGALVAGVLFLPDNERTEGILAAALLIVVVGALDDRFELPPVVKLAGQFLAAGVLVLSGVVVDAFTFPFLHRVELGDFGGPLTMLALVLLMNIVNFSDGADGLAAGVCAIAALAFAVIAFDLGRRTAGTLSAITAGAALGFLLWNFPPAKIFMGDCGSNLLGLLLGAVIVEGTLKTNALIALVGPLVVLAVPLMDTGFVVLKRLKYGRPIYRGDSNHFHHRFYRMKWKTRRYVLWLYAWTAMMAGTAVALRFIPYSERDGTLNGGWALLMGALLLVCLAVSLYLVWVLEIIKLRRVREWQMRRADPDTSEHEIDEQVDRELETGEFGQVRT</sequence>
<dbReference type="Pfam" id="PF00953">
    <property type="entry name" value="Glycos_transf_4"/>
    <property type="match status" value="1"/>
</dbReference>
<feature type="transmembrane region" description="Helical" evidence="7">
    <location>
        <begin position="239"/>
        <end position="260"/>
    </location>
</feature>
<evidence type="ECO:0000256" key="1">
    <source>
        <dbReference type="ARBA" id="ARBA00004651"/>
    </source>
</evidence>
<dbReference type="GO" id="GO:0016740">
    <property type="term" value="F:transferase activity"/>
    <property type="evidence" value="ECO:0007669"/>
    <property type="project" value="UniProtKB-KW"/>
</dbReference>
<feature type="transmembrane region" description="Helical" evidence="7">
    <location>
        <begin position="49"/>
        <end position="70"/>
    </location>
</feature>
<dbReference type="InterPro" id="IPR000715">
    <property type="entry name" value="Glycosyl_transferase_4"/>
</dbReference>
<keyword evidence="6 7" id="KW-0472">Membrane</keyword>
<feature type="transmembrane region" description="Helical" evidence="7">
    <location>
        <begin position="185"/>
        <end position="203"/>
    </location>
</feature>
<name>A0ABT4RNX0_9ACTN</name>
<evidence type="ECO:0000313" key="8">
    <source>
        <dbReference type="EMBL" id="MDA0140249.1"/>
    </source>
</evidence>
<organism evidence="8 9">
    <name type="scientific">Solirubrobacter deserti</name>
    <dbReference type="NCBI Taxonomy" id="2282478"/>
    <lineage>
        <taxon>Bacteria</taxon>
        <taxon>Bacillati</taxon>
        <taxon>Actinomycetota</taxon>
        <taxon>Thermoleophilia</taxon>
        <taxon>Solirubrobacterales</taxon>
        <taxon>Solirubrobacteraceae</taxon>
        <taxon>Solirubrobacter</taxon>
    </lineage>
</organism>
<evidence type="ECO:0000256" key="6">
    <source>
        <dbReference type="ARBA" id="ARBA00023136"/>
    </source>
</evidence>
<evidence type="ECO:0000313" key="9">
    <source>
        <dbReference type="Proteomes" id="UP001147700"/>
    </source>
</evidence>
<feature type="transmembrane region" description="Helical" evidence="7">
    <location>
        <begin position="324"/>
        <end position="347"/>
    </location>
</feature>
<reference evidence="8" key="1">
    <citation type="submission" date="2022-10" db="EMBL/GenBank/DDBJ databases">
        <title>The WGS of Solirubrobacter sp. CPCC 204708.</title>
        <authorList>
            <person name="Jiang Z."/>
        </authorList>
    </citation>
    <scope>NUCLEOTIDE SEQUENCE</scope>
    <source>
        <strain evidence="8">CPCC 204708</strain>
    </source>
</reference>
<dbReference type="PANTHER" id="PTHR22926:SF3">
    <property type="entry name" value="UNDECAPRENYL-PHOSPHATE ALPHA-N-ACETYLGLUCOSAMINYL 1-PHOSPHATE TRANSFERASE"/>
    <property type="match status" value="1"/>
</dbReference>
<dbReference type="RefSeq" id="WP_238932064.1">
    <property type="nucleotide sequence ID" value="NZ_JAPCID010000036.1"/>
</dbReference>
<evidence type="ECO:0000256" key="4">
    <source>
        <dbReference type="ARBA" id="ARBA00022692"/>
    </source>
</evidence>
<comment type="caution">
    <text evidence="8">The sequence shown here is derived from an EMBL/GenBank/DDBJ whole genome shotgun (WGS) entry which is preliminary data.</text>
</comment>
<feature type="transmembrane region" description="Helical" evidence="7">
    <location>
        <begin position="291"/>
        <end position="312"/>
    </location>
</feature>
<accession>A0ABT4RNX0</accession>
<dbReference type="EMBL" id="JAPCID010000036">
    <property type="protein sequence ID" value="MDA0140249.1"/>
    <property type="molecule type" value="Genomic_DNA"/>
</dbReference>
<feature type="transmembrane region" description="Helical" evidence="7">
    <location>
        <begin position="137"/>
        <end position="155"/>
    </location>
</feature>